<dbReference type="SUPFAM" id="SSF50486">
    <property type="entry name" value="FMT C-terminal domain-like"/>
    <property type="match status" value="1"/>
</dbReference>
<keyword evidence="5" id="KW-1185">Reference proteome</keyword>
<dbReference type="Pfam" id="PF00551">
    <property type="entry name" value="Formyl_trans_N"/>
    <property type="match status" value="1"/>
</dbReference>
<dbReference type="STRING" id="990712.SAMN05216257_11313"/>
<evidence type="ECO:0000259" key="2">
    <source>
        <dbReference type="Pfam" id="PF00551"/>
    </source>
</evidence>
<dbReference type="SUPFAM" id="SSF53328">
    <property type="entry name" value="Formyltransferase"/>
    <property type="match status" value="1"/>
</dbReference>
<keyword evidence="4" id="KW-0808">Transferase</keyword>
<feature type="domain" description="Formyl transferase C-terminal" evidence="3">
    <location>
        <begin position="212"/>
        <end position="312"/>
    </location>
</feature>
<feature type="domain" description="Formyl transferase N-terminal" evidence="2">
    <location>
        <begin position="37"/>
        <end position="183"/>
    </location>
</feature>
<sequence length="330" mass="35105">MTQTLPALRIGWLSHHVEGIRPLKAILAAGFPVHAIITLEDELRARRSGAADYAGIAAAHGIPLHHVRNVNDPEAVALLKGLELDILFVIGWSQILHPPALRSARLGCLGAHASLLPANRGSAPVNWALIKGENLTGNTLMRLAEGVDAGDILAQRPIPITPFDNVATIYDRVAETNCEMILELLRDLSAGKPLQARPQTDVGAPLLPRRRPEHGLIDWATPARQVYDFIRALTRPYPGAFSAADGVRMTVWRSALLPLSGSLAAPGTVLGPLISDTPEACGLIVACAEGAVAVLELEEDGSKTLSGPALAQSGITSFADPGESRRQNQR</sequence>
<name>A0A1G9HET6_9RHOB</name>
<dbReference type="Proteomes" id="UP000199328">
    <property type="component" value="Unassembled WGS sequence"/>
</dbReference>
<dbReference type="InterPro" id="IPR036477">
    <property type="entry name" value="Formyl_transf_N_sf"/>
</dbReference>
<dbReference type="AlphaFoldDB" id="A0A1G9HET6"/>
<dbReference type="Gene3D" id="3.40.50.12230">
    <property type="match status" value="1"/>
</dbReference>
<dbReference type="InterPro" id="IPR011034">
    <property type="entry name" value="Formyl_transferase-like_C_sf"/>
</dbReference>
<dbReference type="RefSeq" id="WP_092501357.1">
    <property type="nucleotide sequence ID" value="NZ_FNFV01000013.1"/>
</dbReference>
<protein>
    <submittedName>
        <fullName evidence="4">UDP-4-amino-4-deoxy-L-arabinose formyltransferase / UDP-glucuronic acid dehydrogenase (UDP-4-keto-hexauronic acid decarboxylating)</fullName>
    </submittedName>
</protein>
<feature type="region of interest" description="Disordered" evidence="1">
    <location>
        <begin position="304"/>
        <end position="330"/>
    </location>
</feature>
<dbReference type="PANTHER" id="PTHR11138:SF5">
    <property type="entry name" value="METHIONYL-TRNA FORMYLTRANSFERASE, MITOCHONDRIAL"/>
    <property type="match status" value="1"/>
</dbReference>
<dbReference type="InterPro" id="IPR002376">
    <property type="entry name" value="Formyl_transf_N"/>
</dbReference>
<dbReference type="PANTHER" id="PTHR11138">
    <property type="entry name" value="METHIONYL-TRNA FORMYLTRANSFERASE"/>
    <property type="match status" value="1"/>
</dbReference>
<evidence type="ECO:0000313" key="4">
    <source>
        <dbReference type="EMBL" id="SDL11365.1"/>
    </source>
</evidence>
<organism evidence="4 5">
    <name type="scientific">Meinhardsimonia xiamenensis</name>
    <dbReference type="NCBI Taxonomy" id="990712"/>
    <lineage>
        <taxon>Bacteria</taxon>
        <taxon>Pseudomonadati</taxon>
        <taxon>Pseudomonadota</taxon>
        <taxon>Alphaproteobacteria</taxon>
        <taxon>Rhodobacterales</taxon>
        <taxon>Paracoccaceae</taxon>
        <taxon>Meinhardsimonia</taxon>
    </lineage>
</organism>
<evidence type="ECO:0000256" key="1">
    <source>
        <dbReference type="SAM" id="MobiDB-lite"/>
    </source>
</evidence>
<dbReference type="GO" id="GO:0005829">
    <property type="term" value="C:cytosol"/>
    <property type="evidence" value="ECO:0007669"/>
    <property type="project" value="TreeGrafter"/>
</dbReference>
<evidence type="ECO:0000313" key="5">
    <source>
        <dbReference type="Proteomes" id="UP000199328"/>
    </source>
</evidence>
<dbReference type="CDD" id="cd08702">
    <property type="entry name" value="Arna_FMT_C"/>
    <property type="match status" value="1"/>
</dbReference>
<proteinExistence type="predicted"/>
<dbReference type="InterPro" id="IPR005793">
    <property type="entry name" value="Formyl_trans_C"/>
</dbReference>
<evidence type="ECO:0000259" key="3">
    <source>
        <dbReference type="Pfam" id="PF02911"/>
    </source>
</evidence>
<dbReference type="EMBL" id="FNFV01000013">
    <property type="protein sequence ID" value="SDL11365.1"/>
    <property type="molecule type" value="Genomic_DNA"/>
</dbReference>
<dbReference type="Pfam" id="PF02911">
    <property type="entry name" value="Formyl_trans_C"/>
    <property type="match status" value="1"/>
</dbReference>
<reference evidence="5" key="1">
    <citation type="submission" date="2016-10" db="EMBL/GenBank/DDBJ databases">
        <authorList>
            <person name="Varghese N."/>
            <person name="Submissions S."/>
        </authorList>
    </citation>
    <scope>NUCLEOTIDE SEQUENCE [LARGE SCALE GENOMIC DNA]</scope>
    <source>
        <strain evidence="5">CGMCC 1.10789</strain>
    </source>
</reference>
<dbReference type="GO" id="GO:0004479">
    <property type="term" value="F:methionyl-tRNA formyltransferase activity"/>
    <property type="evidence" value="ECO:0007669"/>
    <property type="project" value="TreeGrafter"/>
</dbReference>
<accession>A0A1G9HET6</accession>
<gene>
    <name evidence="4" type="ORF">SAMN05216257_11313</name>
</gene>